<comment type="caution">
    <text evidence="2">The sequence shown here is derived from an EMBL/GenBank/DDBJ whole genome shotgun (WGS) entry which is preliminary data.</text>
</comment>
<dbReference type="EMBL" id="JAPQKR010000013">
    <property type="protein sequence ID" value="KAJ5202148.1"/>
    <property type="molecule type" value="Genomic_DNA"/>
</dbReference>
<reference evidence="2" key="2">
    <citation type="journal article" date="2023" name="IMA Fungus">
        <title>Comparative genomic study of the Penicillium genus elucidates a diverse pangenome and 15 lateral gene transfer events.</title>
        <authorList>
            <person name="Petersen C."/>
            <person name="Sorensen T."/>
            <person name="Nielsen M.R."/>
            <person name="Sondergaard T.E."/>
            <person name="Sorensen J.L."/>
            <person name="Fitzpatrick D.A."/>
            <person name="Frisvad J.C."/>
            <person name="Nielsen K.L."/>
        </authorList>
    </citation>
    <scope>NUCLEOTIDE SEQUENCE</scope>
    <source>
        <strain evidence="2">IBT 15544</strain>
    </source>
</reference>
<keyword evidence="3" id="KW-1185">Reference proteome</keyword>
<dbReference type="AlphaFoldDB" id="A0A9W9MIV1"/>
<name>A0A9W9MIV1_9EURO</name>
<dbReference type="GeneID" id="83181174"/>
<gene>
    <name evidence="2" type="ORF">N7498_006811</name>
</gene>
<accession>A0A9W9MIV1</accession>
<sequence>MQSTAETPAGKDHERRSRGELLQRWIGGASSDTAEECPILPCTLEYEDFDTWDYFGSGLPYDTGYEQDATEALGIERPKPDSWEVVVLEKWDPEAAASGTLYMKGPYDGKLLVWEGSIAAGIVFVSMIHRRPEVGPEVVPWSSQMIHAVYKRRYPLDSLKHIIVADVTNKDTKRVVKKELYTASNGLHWPDEQLREWKYDSAEYKALLGTRIGAVVAYFVLGAFKRETCRISQIVTCFYFMNLHMRFDLEQIEPARDNTGLPSSDESVQPAQHKMKSAPDPISDLQGKSCPSKPRKDRIRGTATARRRGRSSENQAREDGNGRKKRERKDTEDEPPREKRRSKRRKI</sequence>
<dbReference type="Proteomes" id="UP001150904">
    <property type="component" value="Unassembled WGS sequence"/>
</dbReference>
<organism evidence="2 3">
    <name type="scientific">Penicillium cinerascens</name>
    <dbReference type="NCBI Taxonomy" id="70096"/>
    <lineage>
        <taxon>Eukaryota</taxon>
        <taxon>Fungi</taxon>
        <taxon>Dikarya</taxon>
        <taxon>Ascomycota</taxon>
        <taxon>Pezizomycotina</taxon>
        <taxon>Eurotiomycetes</taxon>
        <taxon>Eurotiomycetidae</taxon>
        <taxon>Eurotiales</taxon>
        <taxon>Aspergillaceae</taxon>
        <taxon>Penicillium</taxon>
    </lineage>
</organism>
<feature type="region of interest" description="Disordered" evidence="1">
    <location>
        <begin position="256"/>
        <end position="347"/>
    </location>
</feature>
<dbReference type="OrthoDB" id="4289218at2759"/>
<evidence type="ECO:0000256" key="1">
    <source>
        <dbReference type="SAM" id="MobiDB-lite"/>
    </source>
</evidence>
<feature type="compositionally biased region" description="Basic residues" evidence="1">
    <location>
        <begin position="338"/>
        <end position="347"/>
    </location>
</feature>
<feature type="compositionally biased region" description="Basic and acidic residues" evidence="1">
    <location>
        <begin position="315"/>
        <end position="337"/>
    </location>
</feature>
<dbReference type="RefSeq" id="XP_058308064.1">
    <property type="nucleotide sequence ID" value="XM_058453873.1"/>
</dbReference>
<reference evidence="2" key="1">
    <citation type="submission" date="2022-12" db="EMBL/GenBank/DDBJ databases">
        <authorList>
            <person name="Petersen C."/>
        </authorList>
    </citation>
    <scope>NUCLEOTIDE SEQUENCE</scope>
    <source>
        <strain evidence="2">IBT 15544</strain>
    </source>
</reference>
<protein>
    <submittedName>
        <fullName evidence="2">Uncharacterized protein</fullName>
    </submittedName>
</protein>
<evidence type="ECO:0000313" key="2">
    <source>
        <dbReference type="EMBL" id="KAJ5202148.1"/>
    </source>
</evidence>
<proteinExistence type="predicted"/>
<evidence type="ECO:0000313" key="3">
    <source>
        <dbReference type="Proteomes" id="UP001150904"/>
    </source>
</evidence>
<feature type="compositionally biased region" description="Polar residues" evidence="1">
    <location>
        <begin position="260"/>
        <end position="270"/>
    </location>
</feature>